<evidence type="ECO:0000256" key="1">
    <source>
        <dbReference type="SAM" id="MobiDB-lite"/>
    </source>
</evidence>
<organism evidence="2 3">
    <name type="scientific">Streptomyces liliiviolaceus</name>
    <dbReference type="NCBI Taxonomy" id="2823109"/>
    <lineage>
        <taxon>Bacteria</taxon>
        <taxon>Bacillati</taxon>
        <taxon>Actinomycetota</taxon>
        <taxon>Actinomycetes</taxon>
        <taxon>Kitasatosporales</taxon>
        <taxon>Streptomycetaceae</taxon>
        <taxon>Streptomyces</taxon>
    </lineage>
</organism>
<feature type="region of interest" description="Disordered" evidence="1">
    <location>
        <begin position="30"/>
        <end position="66"/>
    </location>
</feature>
<feature type="compositionally biased region" description="Low complexity" evidence="1">
    <location>
        <begin position="39"/>
        <end position="58"/>
    </location>
</feature>
<feature type="region of interest" description="Disordered" evidence="1">
    <location>
        <begin position="1"/>
        <end position="20"/>
    </location>
</feature>
<dbReference type="AlphaFoldDB" id="A0A940XQ11"/>
<protein>
    <submittedName>
        <fullName evidence="2">Uncharacterized protein</fullName>
    </submittedName>
</protein>
<dbReference type="Proteomes" id="UP000677413">
    <property type="component" value="Unassembled WGS sequence"/>
</dbReference>
<feature type="region of interest" description="Disordered" evidence="1">
    <location>
        <begin position="193"/>
        <end position="257"/>
    </location>
</feature>
<accession>A0A940XQ11</accession>
<evidence type="ECO:0000313" key="2">
    <source>
        <dbReference type="EMBL" id="MBQ0848101.1"/>
    </source>
</evidence>
<feature type="compositionally biased region" description="Basic and acidic residues" evidence="1">
    <location>
        <begin position="193"/>
        <end position="207"/>
    </location>
</feature>
<name>A0A940XQ11_9ACTN</name>
<keyword evidence="3" id="KW-1185">Reference proteome</keyword>
<feature type="compositionally biased region" description="Polar residues" evidence="1">
    <location>
        <begin position="246"/>
        <end position="257"/>
    </location>
</feature>
<comment type="caution">
    <text evidence="2">The sequence shown here is derived from an EMBL/GenBank/DDBJ whole genome shotgun (WGS) entry which is preliminary data.</text>
</comment>
<gene>
    <name evidence="2" type="ORF">J8N05_07730</name>
</gene>
<evidence type="ECO:0000313" key="3">
    <source>
        <dbReference type="Proteomes" id="UP000677413"/>
    </source>
</evidence>
<sequence length="257" mass="27602">MDERTGPPAADMTSPPAGSVARHVAEFAEDGVHHEVADGPDASSGVSGVPGVPGVQRPPVHPESSRTIPSQRYYTLIVERISVLAALGFNAPTIAQALGREGYTMAPGRSDPISLTTVRRLLRENTSASRRRPAAVRGEGLAAHEWWLQDLAAELSMPSITLYGWARRGWVTVVRKESRPPYRLVLRADPADTARLRARRPNTDGEGLRPAPPPLPRGRGGAPQCSDPSGPDQRRAPSGARGTARPATTHSQWAYEV</sequence>
<reference evidence="2 3" key="1">
    <citation type="submission" date="2021-04" db="EMBL/GenBank/DDBJ databases">
        <authorList>
            <person name="Tang X."/>
            <person name="Zhou X."/>
            <person name="Chen X."/>
            <person name="Cernava T."/>
            <person name="Zhang C."/>
        </authorList>
    </citation>
    <scope>NUCLEOTIDE SEQUENCE [LARGE SCALE GENOMIC DNA]</scope>
    <source>
        <strain evidence="2 3">BH-SS-21</strain>
    </source>
</reference>
<proteinExistence type="predicted"/>
<dbReference type="EMBL" id="JAGPYQ010000001">
    <property type="protein sequence ID" value="MBQ0848101.1"/>
    <property type="molecule type" value="Genomic_DNA"/>
</dbReference>
<dbReference type="RefSeq" id="WP_210881708.1">
    <property type="nucleotide sequence ID" value="NZ_JAGPYQ010000001.1"/>
</dbReference>